<protein>
    <submittedName>
        <fullName evidence="1">Uncharacterized protein</fullName>
    </submittedName>
</protein>
<sequence length="40" mass="4647">MKQLFWVLTFVTVLIWGAYDEMREVHRAAQLPVAVVQTAK</sequence>
<keyword evidence="2" id="KW-1185">Reference proteome</keyword>
<dbReference type="Proteomes" id="UP000199570">
    <property type="component" value="Unassembled WGS sequence"/>
</dbReference>
<dbReference type="EMBL" id="FNKJ01000003">
    <property type="protein sequence ID" value="SDR01552.1"/>
    <property type="molecule type" value="Genomic_DNA"/>
</dbReference>
<evidence type="ECO:0000313" key="2">
    <source>
        <dbReference type="Proteomes" id="UP000199570"/>
    </source>
</evidence>
<dbReference type="RefSeq" id="WP_281198268.1">
    <property type="nucleotide sequence ID" value="NZ_FNKJ01000003.1"/>
</dbReference>
<proteinExistence type="predicted"/>
<evidence type="ECO:0000313" key="1">
    <source>
        <dbReference type="EMBL" id="SDR01552.1"/>
    </source>
</evidence>
<reference evidence="2" key="1">
    <citation type="submission" date="2016-10" db="EMBL/GenBank/DDBJ databases">
        <authorList>
            <person name="Varghese N."/>
            <person name="Submissions S."/>
        </authorList>
    </citation>
    <scope>NUCLEOTIDE SEQUENCE [LARGE SCALE GENOMIC DNA]</scope>
    <source>
        <strain evidence="2">BS3775</strain>
    </source>
</reference>
<name>A0A1H1FKK3_9PSED</name>
<gene>
    <name evidence="1" type="ORF">SAMN04490195_2758</name>
</gene>
<accession>A0A1H1FKK3</accession>
<dbReference type="AlphaFoldDB" id="A0A1H1FKK3"/>
<organism evidence="1 2">
    <name type="scientific">Pseudomonas moorei</name>
    <dbReference type="NCBI Taxonomy" id="395599"/>
    <lineage>
        <taxon>Bacteria</taxon>
        <taxon>Pseudomonadati</taxon>
        <taxon>Pseudomonadota</taxon>
        <taxon>Gammaproteobacteria</taxon>
        <taxon>Pseudomonadales</taxon>
        <taxon>Pseudomonadaceae</taxon>
        <taxon>Pseudomonas</taxon>
    </lineage>
</organism>